<proteinExistence type="predicted"/>
<sequence>MGVTGGPSTSIKVAWLRLFFPLDDTHSSGYSGVVRFVPPGQYPFDNALKRGGPRILARRPRLCPKGARVLMEMGRTTTPRVWTSTA</sequence>
<name>A0A016TLD5_9BILA</name>
<keyword evidence="2" id="KW-1185">Reference proteome</keyword>
<dbReference type="Proteomes" id="UP000024635">
    <property type="component" value="Unassembled WGS sequence"/>
</dbReference>
<dbReference type="EMBL" id="JARK01001429">
    <property type="protein sequence ID" value="EYC03491.1"/>
    <property type="molecule type" value="Genomic_DNA"/>
</dbReference>
<accession>A0A016TLD5</accession>
<organism evidence="1 2">
    <name type="scientific">Ancylostoma ceylanicum</name>
    <dbReference type="NCBI Taxonomy" id="53326"/>
    <lineage>
        <taxon>Eukaryota</taxon>
        <taxon>Metazoa</taxon>
        <taxon>Ecdysozoa</taxon>
        <taxon>Nematoda</taxon>
        <taxon>Chromadorea</taxon>
        <taxon>Rhabditida</taxon>
        <taxon>Rhabditina</taxon>
        <taxon>Rhabditomorpha</taxon>
        <taxon>Strongyloidea</taxon>
        <taxon>Ancylostomatidae</taxon>
        <taxon>Ancylostomatinae</taxon>
        <taxon>Ancylostoma</taxon>
    </lineage>
</organism>
<gene>
    <name evidence="1" type="primary">Acey_s0093.g2620</name>
    <name evidence="1" type="ORF">Y032_0093g2620</name>
</gene>
<dbReference type="AlphaFoldDB" id="A0A016TLD5"/>
<comment type="caution">
    <text evidence="1">The sequence shown here is derived from an EMBL/GenBank/DDBJ whole genome shotgun (WGS) entry which is preliminary data.</text>
</comment>
<reference evidence="2" key="1">
    <citation type="journal article" date="2015" name="Nat. Genet.">
        <title>The genome and transcriptome of the zoonotic hookworm Ancylostoma ceylanicum identify infection-specific gene families.</title>
        <authorList>
            <person name="Schwarz E.M."/>
            <person name="Hu Y."/>
            <person name="Antoshechkin I."/>
            <person name="Miller M.M."/>
            <person name="Sternberg P.W."/>
            <person name="Aroian R.V."/>
        </authorList>
    </citation>
    <scope>NUCLEOTIDE SEQUENCE</scope>
    <source>
        <strain evidence="2">HY135</strain>
    </source>
</reference>
<protein>
    <submittedName>
        <fullName evidence="1">Uncharacterized protein</fullName>
    </submittedName>
</protein>
<evidence type="ECO:0000313" key="2">
    <source>
        <dbReference type="Proteomes" id="UP000024635"/>
    </source>
</evidence>
<evidence type="ECO:0000313" key="1">
    <source>
        <dbReference type="EMBL" id="EYC03491.1"/>
    </source>
</evidence>